<keyword evidence="6 9" id="KW-1133">Transmembrane helix</keyword>
<protein>
    <recommendedName>
        <fullName evidence="9">Magnesium transporter MgtE</fullName>
    </recommendedName>
</protein>
<name>A0A6B3TS05_9BACI</name>
<keyword evidence="7 9" id="KW-0472">Membrane</keyword>
<keyword evidence="8" id="KW-0129">CBS domain</keyword>
<dbReference type="PANTHER" id="PTHR43773:SF1">
    <property type="entry name" value="MAGNESIUM TRANSPORTER MGTE"/>
    <property type="match status" value="1"/>
</dbReference>
<dbReference type="InterPro" id="IPR046342">
    <property type="entry name" value="CBS_dom_sf"/>
</dbReference>
<dbReference type="GO" id="GO:0005886">
    <property type="term" value="C:plasma membrane"/>
    <property type="evidence" value="ECO:0007669"/>
    <property type="project" value="UniProtKB-SubCell"/>
</dbReference>
<feature type="transmembrane region" description="Helical" evidence="9">
    <location>
        <begin position="396"/>
        <end position="423"/>
    </location>
</feature>
<dbReference type="PROSITE" id="PS51371">
    <property type="entry name" value="CBS"/>
    <property type="match status" value="2"/>
</dbReference>
<keyword evidence="3 9" id="KW-0813">Transport</keyword>
<dbReference type="SUPFAM" id="SSF54631">
    <property type="entry name" value="CBS-domain pair"/>
    <property type="match status" value="1"/>
</dbReference>
<keyword evidence="9" id="KW-0479">Metal-binding</keyword>
<accession>A0A6B3TS05</accession>
<feature type="transmembrane region" description="Helical" evidence="9">
    <location>
        <begin position="327"/>
        <end position="348"/>
    </location>
</feature>
<dbReference type="CDD" id="cd04606">
    <property type="entry name" value="CBS_pair_Mg_transporter"/>
    <property type="match status" value="1"/>
</dbReference>
<evidence type="ECO:0000256" key="9">
    <source>
        <dbReference type="RuleBase" id="RU362011"/>
    </source>
</evidence>
<evidence type="ECO:0000256" key="2">
    <source>
        <dbReference type="ARBA" id="ARBA00009749"/>
    </source>
</evidence>
<feature type="domain" description="CBS" evidence="10">
    <location>
        <begin position="149"/>
        <end position="212"/>
    </location>
</feature>
<evidence type="ECO:0000313" key="12">
    <source>
        <dbReference type="Proteomes" id="UP000481621"/>
    </source>
</evidence>
<dbReference type="Gene3D" id="1.10.357.20">
    <property type="entry name" value="SLC41 divalent cation transporters, integral membrane domain"/>
    <property type="match status" value="1"/>
</dbReference>
<feature type="transmembrane region" description="Helical" evidence="9">
    <location>
        <begin position="295"/>
        <end position="315"/>
    </location>
</feature>
<dbReference type="SMART" id="SM00116">
    <property type="entry name" value="CBS"/>
    <property type="match status" value="2"/>
</dbReference>
<keyword evidence="12" id="KW-1185">Reference proteome</keyword>
<dbReference type="NCBIfam" id="TIGR00400">
    <property type="entry name" value="mgtE"/>
    <property type="match status" value="1"/>
</dbReference>
<dbReference type="PANTHER" id="PTHR43773">
    <property type="entry name" value="MAGNESIUM TRANSPORTER MGTE"/>
    <property type="match status" value="1"/>
</dbReference>
<comment type="function">
    <text evidence="9">Acts as a magnesium transporter.</text>
</comment>
<dbReference type="InterPro" id="IPR036739">
    <property type="entry name" value="SLC41_membr_dom_sf"/>
</dbReference>
<evidence type="ECO:0000256" key="1">
    <source>
        <dbReference type="ARBA" id="ARBA00004141"/>
    </source>
</evidence>
<dbReference type="Pfam" id="PF03448">
    <property type="entry name" value="MgtE_N"/>
    <property type="match status" value="1"/>
</dbReference>
<evidence type="ECO:0000256" key="6">
    <source>
        <dbReference type="ARBA" id="ARBA00022989"/>
    </source>
</evidence>
<evidence type="ECO:0000256" key="3">
    <source>
        <dbReference type="ARBA" id="ARBA00022448"/>
    </source>
</evidence>
<dbReference type="SUPFAM" id="SSF158791">
    <property type="entry name" value="MgtE N-terminal domain-like"/>
    <property type="match status" value="1"/>
</dbReference>
<keyword evidence="5 9" id="KW-0460">Magnesium</keyword>
<dbReference type="SUPFAM" id="SSF161093">
    <property type="entry name" value="MgtE membrane domain-like"/>
    <property type="match status" value="1"/>
</dbReference>
<dbReference type="EMBL" id="JAAIUV010000014">
    <property type="protein sequence ID" value="NEX79200.1"/>
    <property type="molecule type" value="Genomic_DNA"/>
</dbReference>
<comment type="caution">
    <text evidence="11">The sequence shown here is derived from an EMBL/GenBank/DDBJ whole genome shotgun (WGS) entry which is preliminary data.</text>
</comment>
<dbReference type="GO" id="GO:0015095">
    <property type="term" value="F:magnesium ion transmembrane transporter activity"/>
    <property type="evidence" value="ECO:0007669"/>
    <property type="project" value="UniProtKB-UniRule"/>
</dbReference>
<dbReference type="InterPro" id="IPR000644">
    <property type="entry name" value="CBS_dom"/>
</dbReference>
<evidence type="ECO:0000313" key="11">
    <source>
        <dbReference type="EMBL" id="NEX79200.1"/>
    </source>
</evidence>
<feature type="transmembrane region" description="Helical" evidence="9">
    <location>
        <begin position="369"/>
        <end position="390"/>
    </location>
</feature>
<comment type="similarity">
    <text evidence="2 9">Belongs to the SLC41A transporter family.</text>
</comment>
<dbReference type="GO" id="GO:0046872">
    <property type="term" value="F:metal ion binding"/>
    <property type="evidence" value="ECO:0007669"/>
    <property type="project" value="UniProtKB-KW"/>
</dbReference>
<keyword evidence="4 9" id="KW-0812">Transmembrane</keyword>
<proteinExistence type="inferred from homology"/>
<comment type="subunit">
    <text evidence="9">Homodimer.</text>
</comment>
<comment type="subcellular location">
    <subcellularLocation>
        <location evidence="9">Cell membrane</location>
        <topology evidence="9">Multi-pass membrane protein</topology>
    </subcellularLocation>
    <subcellularLocation>
        <location evidence="1">Membrane</location>
        <topology evidence="1">Multi-pass membrane protein</topology>
    </subcellularLocation>
</comment>
<dbReference type="Gene3D" id="3.10.580.10">
    <property type="entry name" value="CBS-domain"/>
    <property type="match status" value="1"/>
</dbReference>
<feature type="transmembrane region" description="Helical" evidence="9">
    <location>
        <begin position="435"/>
        <end position="457"/>
    </location>
</feature>
<evidence type="ECO:0000256" key="7">
    <source>
        <dbReference type="ARBA" id="ARBA00023136"/>
    </source>
</evidence>
<gene>
    <name evidence="11" type="primary">mgtE</name>
    <name evidence="11" type="ORF">G4Z05_09965</name>
</gene>
<dbReference type="Pfam" id="PF01769">
    <property type="entry name" value="MgtE"/>
    <property type="match status" value="1"/>
</dbReference>
<evidence type="ECO:0000256" key="5">
    <source>
        <dbReference type="ARBA" id="ARBA00022842"/>
    </source>
</evidence>
<dbReference type="InterPro" id="IPR006669">
    <property type="entry name" value="MgtE_transporter"/>
</dbReference>
<feature type="domain" description="CBS" evidence="10">
    <location>
        <begin position="213"/>
        <end position="271"/>
    </location>
</feature>
<dbReference type="InterPro" id="IPR038076">
    <property type="entry name" value="MgtE_N_sf"/>
</dbReference>
<reference evidence="11" key="1">
    <citation type="submission" date="2020-02" db="EMBL/GenBank/DDBJ databases">
        <title>Bacillus sedimentmangrovi sp. nov., isolated from sediment of the mangrove ecosystem.</title>
        <authorList>
            <person name="Liu G."/>
        </authorList>
    </citation>
    <scope>NUCLEOTIDE SEQUENCE [LARGE SCALE GENOMIC DNA]</scope>
    <source>
        <strain evidence="11">SgZ-7</strain>
    </source>
</reference>
<dbReference type="InterPro" id="IPR006667">
    <property type="entry name" value="SLC41_membr_dom"/>
</dbReference>
<evidence type="ECO:0000256" key="4">
    <source>
        <dbReference type="ARBA" id="ARBA00022692"/>
    </source>
</evidence>
<keyword evidence="9" id="KW-1003">Cell membrane</keyword>
<dbReference type="AlphaFoldDB" id="A0A6B3TS05"/>
<dbReference type="Proteomes" id="UP000481621">
    <property type="component" value="Unassembled WGS sequence"/>
</dbReference>
<dbReference type="Pfam" id="PF00571">
    <property type="entry name" value="CBS"/>
    <property type="match status" value="2"/>
</dbReference>
<evidence type="ECO:0000256" key="8">
    <source>
        <dbReference type="PROSITE-ProRule" id="PRU00703"/>
    </source>
</evidence>
<organism evidence="11 12">
    <name type="scientific">Neobacillus thermocopriae</name>
    <dbReference type="NCBI Taxonomy" id="1215031"/>
    <lineage>
        <taxon>Bacteria</taxon>
        <taxon>Bacillati</taxon>
        <taxon>Bacillota</taxon>
        <taxon>Bacilli</taxon>
        <taxon>Bacillales</taxon>
        <taxon>Bacillaceae</taxon>
        <taxon>Neobacillus</taxon>
    </lineage>
</organism>
<evidence type="ECO:0000259" key="10">
    <source>
        <dbReference type="PROSITE" id="PS51371"/>
    </source>
</evidence>
<dbReference type="InterPro" id="IPR006668">
    <property type="entry name" value="Mg_transptr_MgtE_intracell_dom"/>
</dbReference>
<sequence>MLGKEWSANMIKNMTQEEIRKSIIETLLENNKSELETILDELQPYDVAEIYKELPEKYKGRFLLNLKYDLLADLMEELDKDEQLDLLNILGIEKATKVLDLMDNDDLATLLHKLSPEKIDSLLSEMKAEESSAVKGILRYPPETAGRIMTNRFVWIRNYYTVREAVDKLKSFAEFAESLNYLYVIDEDRKLAGVVSYRDLLLAEPDEKINDIMYERVIYVTVNTDQEEVAKTVERYDFISVPVVDENHVLVGIITVDDVLDVVIQEANEDIEKLSATGKSIDFDTKTLVAAARRLPWLILLLFIGVISGRIISSFESTLEQVVALTFFMPMIAGMTGNTGTQSLAVVVRGLSYNNINKKVIFRLIARELGVGISIGLTCAILISIIAYIWQGSMILGFVVGSSLFFTLIIGTLAGTIIPIILYRLKIDPAVASGPLITTLNDIFSLLTYFGIATLFINHLM</sequence>
<dbReference type="SMART" id="SM00924">
    <property type="entry name" value="MgtE_N"/>
    <property type="match status" value="1"/>
</dbReference>
<dbReference type="Gene3D" id="1.25.60.10">
    <property type="entry name" value="MgtE N-terminal domain-like"/>
    <property type="match status" value="1"/>
</dbReference>